<evidence type="ECO:0000256" key="4">
    <source>
        <dbReference type="ARBA" id="ARBA00023163"/>
    </source>
</evidence>
<organism evidence="7 8">
    <name type="scientific">Temnothorax curvispinosus</name>
    <dbReference type="NCBI Taxonomy" id="300111"/>
    <lineage>
        <taxon>Eukaryota</taxon>
        <taxon>Metazoa</taxon>
        <taxon>Ecdysozoa</taxon>
        <taxon>Arthropoda</taxon>
        <taxon>Hexapoda</taxon>
        <taxon>Insecta</taxon>
        <taxon>Pterygota</taxon>
        <taxon>Neoptera</taxon>
        <taxon>Endopterygota</taxon>
        <taxon>Hymenoptera</taxon>
        <taxon>Apocrita</taxon>
        <taxon>Aculeata</taxon>
        <taxon>Formicoidea</taxon>
        <taxon>Formicidae</taxon>
        <taxon>Myrmicinae</taxon>
        <taxon>Temnothorax</taxon>
    </lineage>
</organism>
<evidence type="ECO:0000256" key="3">
    <source>
        <dbReference type="ARBA" id="ARBA00023015"/>
    </source>
</evidence>
<dbReference type="Pfam" id="PF13873">
    <property type="entry name" value="Myb_DNA-bind_5"/>
    <property type="match status" value="1"/>
</dbReference>
<evidence type="ECO:0000256" key="1">
    <source>
        <dbReference type="ARBA" id="ARBA00011764"/>
    </source>
</evidence>
<dbReference type="InterPro" id="IPR028002">
    <property type="entry name" value="Myb_DNA-bind_5"/>
</dbReference>
<dbReference type="GeneID" id="112453552"/>
<dbReference type="Proteomes" id="UP000504618">
    <property type="component" value="Unplaced"/>
</dbReference>
<keyword evidence="7" id="KW-1185">Reference proteome</keyword>
<evidence type="ECO:0000313" key="7">
    <source>
        <dbReference type="Proteomes" id="UP000504618"/>
    </source>
</evidence>
<reference evidence="8" key="1">
    <citation type="submission" date="2025-08" db="UniProtKB">
        <authorList>
            <consortium name="RefSeq"/>
        </authorList>
    </citation>
    <scope>IDENTIFICATION</scope>
    <source>
        <tissue evidence="8">Whole body</tissue>
    </source>
</reference>
<dbReference type="RefSeq" id="XP_024870115.1">
    <property type="nucleotide sequence ID" value="XM_025014347.1"/>
</dbReference>
<comment type="function">
    <text evidence="5">Involved in transvection phenomena (= synapsis-dependent gene expression), where the synaptic pairing of chromosomes carrying genes with which zeste interacts influences the expression of these genes. Zeste binds to DNA and stimulates transcription from a nearby promoter.</text>
</comment>
<feature type="domain" description="Myb/SANT-like DNA-binding" evidence="6">
    <location>
        <begin position="2"/>
        <end position="75"/>
    </location>
</feature>
<evidence type="ECO:0000313" key="8">
    <source>
        <dbReference type="RefSeq" id="XP_024870115.1"/>
    </source>
</evidence>
<comment type="subunit">
    <text evidence="1">Self-associates forming complexes of several hundred monomers.</text>
</comment>
<evidence type="ECO:0000256" key="5">
    <source>
        <dbReference type="ARBA" id="ARBA00025466"/>
    </source>
</evidence>
<proteinExistence type="predicted"/>
<protein>
    <recommendedName>
        <fullName evidence="2">Regulatory protein zeste</fullName>
    </recommendedName>
</protein>
<dbReference type="OrthoDB" id="8045892at2759"/>
<sequence>MRTTEEHFGIILDYSEQHSELITNKFVGARGKENLHRQWQELVDVLNALQTETRTVKQWKQVVADWKCRVKKQYAELKKDFTAGGGAPVMENLTDQEMRLLNIMGMTAADGDEGLQEYGLEFEVCS</sequence>
<name>A0A6J1PLU5_9HYME</name>
<evidence type="ECO:0000259" key="6">
    <source>
        <dbReference type="Pfam" id="PF13873"/>
    </source>
</evidence>
<dbReference type="AlphaFoldDB" id="A0A6J1PLU5"/>
<keyword evidence="3" id="KW-0805">Transcription regulation</keyword>
<evidence type="ECO:0000256" key="2">
    <source>
        <dbReference type="ARBA" id="ARBA00016807"/>
    </source>
</evidence>
<feature type="non-terminal residue" evidence="8">
    <location>
        <position position="1"/>
    </location>
</feature>
<accession>A0A6J1PLU5</accession>
<keyword evidence="4" id="KW-0804">Transcription</keyword>
<gene>
    <name evidence="8" type="primary">LOC112453552</name>
</gene>